<gene>
    <name evidence="1" type="ORF">PF008_g18043</name>
</gene>
<dbReference type="EMBL" id="QXFY01001344">
    <property type="protein sequence ID" value="KAE9320396.1"/>
    <property type="molecule type" value="Genomic_DNA"/>
</dbReference>
<name>A0A6G0R799_9STRA</name>
<protein>
    <submittedName>
        <fullName evidence="1">Uncharacterized protein</fullName>
    </submittedName>
</protein>
<evidence type="ECO:0000313" key="2">
    <source>
        <dbReference type="Proteomes" id="UP000486351"/>
    </source>
</evidence>
<dbReference type="AlphaFoldDB" id="A0A6G0R799"/>
<reference evidence="1 2" key="1">
    <citation type="submission" date="2018-09" db="EMBL/GenBank/DDBJ databases">
        <title>Genomic investigation of the strawberry pathogen Phytophthora fragariae indicates pathogenicity is determined by transcriptional variation in three key races.</title>
        <authorList>
            <person name="Adams T.M."/>
            <person name="Armitage A.D."/>
            <person name="Sobczyk M.K."/>
            <person name="Bates H.J."/>
            <person name="Dunwell J.M."/>
            <person name="Nellist C.F."/>
            <person name="Harrison R.J."/>
        </authorList>
    </citation>
    <scope>NUCLEOTIDE SEQUENCE [LARGE SCALE GENOMIC DNA]</scope>
    <source>
        <strain evidence="1 2">NOV-77</strain>
    </source>
</reference>
<dbReference type="Proteomes" id="UP000486351">
    <property type="component" value="Unassembled WGS sequence"/>
</dbReference>
<sequence length="46" mass="4865">MDKVINLTASAESGSGAMTYSSEGGDLAQPSWLRQALCVRLQHAVD</sequence>
<accession>A0A6G0R799</accession>
<comment type="caution">
    <text evidence="1">The sequence shown here is derived from an EMBL/GenBank/DDBJ whole genome shotgun (WGS) entry which is preliminary data.</text>
</comment>
<evidence type="ECO:0000313" key="1">
    <source>
        <dbReference type="EMBL" id="KAE9320396.1"/>
    </source>
</evidence>
<proteinExistence type="predicted"/>
<organism evidence="1 2">
    <name type="scientific">Phytophthora fragariae</name>
    <dbReference type="NCBI Taxonomy" id="53985"/>
    <lineage>
        <taxon>Eukaryota</taxon>
        <taxon>Sar</taxon>
        <taxon>Stramenopiles</taxon>
        <taxon>Oomycota</taxon>
        <taxon>Peronosporomycetes</taxon>
        <taxon>Peronosporales</taxon>
        <taxon>Peronosporaceae</taxon>
        <taxon>Phytophthora</taxon>
    </lineage>
</organism>